<dbReference type="Proteomes" id="UP000028582">
    <property type="component" value="Unassembled WGS sequence"/>
</dbReference>
<accession>A0A080ZUS2</accession>
<organism evidence="1 2">
    <name type="scientific">Phytophthora nicotianae P1976</name>
    <dbReference type="NCBI Taxonomy" id="1317066"/>
    <lineage>
        <taxon>Eukaryota</taxon>
        <taxon>Sar</taxon>
        <taxon>Stramenopiles</taxon>
        <taxon>Oomycota</taxon>
        <taxon>Peronosporomycetes</taxon>
        <taxon>Peronosporales</taxon>
        <taxon>Peronosporaceae</taxon>
        <taxon>Phytophthora</taxon>
    </lineage>
</organism>
<comment type="caution">
    <text evidence="1">The sequence shown here is derived from an EMBL/GenBank/DDBJ whole genome shotgun (WGS) entry which is preliminary data.</text>
</comment>
<dbReference type="AlphaFoldDB" id="A0A080ZUS2"/>
<dbReference type="EMBL" id="ANJA01002347">
    <property type="protein sequence ID" value="ETO70383.1"/>
    <property type="molecule type" value="Genomic_DNA"/>
</dbReference>
<evidence type="ECO:0000313" key="1">
    <source>
        <dbReference type="EMBL" id="ETO70383.1"/>
    </source>
</evidence>
<gene>
    <name evidence="1" type="ORF">F444_13128</name>
</gene>
<evidence type="ECO:0000313" key="2">
    <source>
        <dbReference type="Proteomes" id="UP000028582"/>
    </source>
</evidence>
<proteinExistence type="predicted"/>
<name>A0A080ZUS2_PHYNI</name>
<reference evidence="1 2" key="1">
    <citation type="submission" date="2013-11" db="EMBL/GenBank/DDBJ databases">
        <title>The Genome Sequence of Phytophthora parasitica P1976.</title>
        <authorList>
            <consortium name="The Broad Institute Genomics Platform"/>
            <person name="Russ C."/>
            <person name="Tyler B."/>
            <person name="Panabieres F."/>
            <person name="Shan W."/>
            <person name="Tripathy S."/>
            <person name="Grunwald N."/>
            <person name="Machado M."/>
            <person name="Johnson C.S."/>
            <person name="Walker B."/>
            <person name="Young S."/>
            <person name="Zeng Q."/>
            <person name="Gargeya S."/>
            <person name="Fitzgerald M."/>
            <person name="Haas B."/>
            <person name="Abouelleil A."/>
            <person name="Allen A.W."/>
            <person name="Alvarado L."/>
            <person name="Arachchi H.M."/>
            <person name="Berlin A.M."/>
            <person name="Chapman S.B."/>
            <person name="Gainer-Dewar J."/>
            <person name="Goldberg J."/>
            <person name="Griggs A."/>
            <person name="Gujja S."/>
            <person name="Hansen M."/>
            <person name="Howarth C."/>
            <person name="Imamovic A."/>
            <person name="Ireland A."/>
            <person name="Larimer J."/>
            <person name="McCowan C."/>
            <person name="Murphy C."/>
            <person name="Pearson M."/>
            <person name="Poon T.W."/>
            <person name="Priest M."/>
            <person name="Roberts A."/>
            <person name="Saif S."/>
            <person name="Shea T."/>
            <person name="Sisk P."/>
            <person name="Sykes S."/>
            <person name="Wortman J."/>
            <person name="Nusbaum C."/>
            <person name="Birren B."/>
        </authorList>
    </citation>
    <scope>NUCLEOTIDE SEQUENCE [LARGE SCALE GENOMIC DNA]</scope>
    <source>
        <strain evidence="1 2">P1976</strain>
    </source>
</reference>
<sequence length="70" mass="7666">MKKMNMGMSSSPEIDHLGNEIINEKISGQTVCLHQSHSSQRSFLELATQPYTPVSSSEQYAPLGQSPSLT</sequence>
<protein>
    <submittedName>
        <fullName evidence="1">Uncharacterized protein</fullName>
    </submittedName>
</protein>